<feature type="region of interest" description="Disordered" evidence="1">
    <location>
        <begin position="35"/>
        <end position="63"/>
    </location>
</feature>
<evidence type="ECO:0008006" key="5">
    <source>
        <dbReference type="Google" id="ProtNLM"/>
    </source>
</evidence>
<keyword evidence="2" id="KW-0732">Signal</keyword>
<evidence type="ECO:0000256" key="2">
    <source>
        <dbReference type="SAM" id="SignalP"/>
    </source>
</evidence>
<sequence length="252" mass="25859">MRTPHRQGHTRWTKLPLVFAVGTLSAAMLAACGSDTATDTTDGSAGPSSPAAASATPTTADALSGRIVGAEDAPEGLTHEDFYAMFGSAEETPKDTITPPECEPLIFDSHTMFNWGSQARGTTAVSMYSSAGGDQTAFVKLEEDAAGPVPDAGACATVTSENTSALGNSRTTYAIAPKQLPVEGADSVVVVDQNLQGLTLDDADMSGARAGERTTVVIAQAHGHTITAVGTGDIPDQAITDLVNKQIHKLAS</sequence>
<feature type="signal peptide" evidence="2">
    <location>
        <begin position="1"/>
        <end position="30"/>
    </location>
</feature>
<name>A0A6I8MCY9_9CORY</name>
<evidence type="ECO:0000313" key="3">
    <source>
        <dbReference type="EMBL" id="VZH84104.1"/>
    </source>
</evidence>
<accession>A0A6I8MCY9</accession>
<protein>
    <recommendedName>
        <fullName evidence="5">DUF5642 domain-containing protein</fullName>
    </recommendedName>
</protein>
<dbReference type="KEGG" id="crf:FRC0190_00144"/>
<dbReference type="PROSITE" id="PS51257">
    <property type="entry name" value="PROKAR_LIPOPROTEIN"/>
    <property type="match status" value="1"/>
</dbReference>
<evidence type="ECO:0000256" key="1">
    <source>
        <dbReference type="SAM" id="MobiDB-lite"/>
    </source>
</evidence>
<feature type="compositionally biased region" description="Low complexity" evidence="1">
    <location>
        <begin position="35"/>
        <end position="62"/>
    </location>
</feature>
<dbReference type="AlphaFoldDB" id="A0A6I8MCY9"/>
<organism evidence="3 4">
    <name type="scientific">Corynebacterium rouxii</name>
    <dbReference type="NCBI Taxonomy" id="2719119"/>
    <lineage>
        <taxon>Bacteria</taxon>
        <taxon>Bacillati</taxon>
        <taxon>Actinomycetota</taxon>
        <taxon>Actinomycetes</taxon>
        <taxon>Mycobacteriales</taxon>
        <taxon>Corynebacteriaceae</taxon>
        <taxon>Corynebacterium</taxon>
    </lineage>
</organism>
<dbReference type="EMBL" id="LR738855">
    <property type="protein sequence ID" value="VZH84104.1"/>
    <property type="molecule type" value="Genomic_DNA"/>
</dbReference>
<proteinExistence type="predicted"/>
<gene>
    <name evidence="3" type="ORF">FRC0190_00144</name>
</gene>
<evidence type="ECO:0000313" key="4">
    <source>
        <dbReference type="Proteomes" id="UP000423525"/>
    </source>
</evidence>
<dbReference type="Proteomes" id="UP000423525">
    <property type="component" value="Chromosome"/>
</dbReference>
<reference evidence="3 4" key="1">
    <citation type="submission" date="2019-11" db="EMBL/GenBank/DDBJ databases">
        <authorList>
            <person name="Brisse S."/>
        </authorList>
    </citation>
    <scope>NUCLEOTIDE SEQUENCE [LARGE SCALE GENOMIC DNA]</scope>
    <source>
        <strain evidence="3">FRC0190</strain>
    </source>
</reference>
<dbReference type="RefSeq" id="WP_155871196.1">
    <property type="nucleotide sequence ID" value="NZ_CP168248.1"/>
</dbReference>
<feature type="chain" id="PRO_5039013720" description="DUF5642 domain-containing protein" evidence="2">
    <location>
        <begin position="31"/>
        <end position="252"/>
    </location>
</feature>